<organism evidence="1">
    <name type="scientific">Oryza brachyantha</name>
    <name type="common">malo sina</name>
    <dbReference type="NCBI Taxonomy" id="4533"/>
    <lineage>
        <taxon>Eukaryota</taxon>
        <taxon>Viridiplantae</taxon>
        <taxon>Streptophyta</taxon>
        <taxon>Embryophyta</taxon>
        <taxon>Tracheophyta</taxon>
        <taxon>Spermatophyta</taxon>
        <taxon>Magnoliopsida</taxon>
        <taxon>Liliopsida</taxon>
        <taxon>Poales</taxon>
        <taxon>Poaceae</taxon>
        <taxon>BOP clade</taxon>
        <taxon>Oryzoideae</taxon>
        <taxon>Oryzeae</taxon>
        <taxon>Oryzinae</taxon>
        <taxon>Oryza</taxon>
    </lineage>
</organism>
<sequence>NKSWNILVCSCMDSFNLLWFVCMCAITLTQCSACPNLIGILAQLVSGLEHICAIFLKYTF</sequence>
<dbReference type="EnsemblPlants" id="OB04G12620.1">
    <property type="protein sequence ID" value="OB04G12620.1"/>
    <property type="gene ID" value="OB04G12620"/>
</dbReference>
<name>J3LVT7_ORYBR</name>
<proteinExistence type="predicted"/>
<evidence type="ECO:0000313" key="2">
    <source>
        <dbReference type="Proteomes" id="UP000006038"/>
    </source>
</evidence>
<dbReference type="AlphaFoldDB" id="J3LVT7"/>
<dbReference type="HOGENOM" id="CLU_2948776_0_0_1"/>
<reference evidence="1" key="2">
    <citation type="submission" date="2013-04" db="UniProtKB">
        <authorList>
            <consortium name="EnsemblPlants"/>
        </authorList>
    </citation>
    <scope>IDENTIFICATION</scope>
</reference>
<keyword evidence="2" id="KW-1185">Reference proteome</keyword>
<accession>J3LVT7</accession>
<reference evidence="1" key="1">
    <citation type="journal article" date="2013" name="Nat. Commun.">
        <title>Whole-genome sequencing of Oryza brachyantha reveals mechanisms underlying Oryza genome evolution.</title>
        <authorList>
            <person name="Chen J."/>
            <person name="Huang Q."/>
            <person name="Gao D."/>
            <person name="Wang J."/>
            <person name="Lang Y."/>
            <person name="Liu T."/>
            <person name="Li B."/>
            <person name="Bai Z."/>
            <person name="Luis Goicoechea J."/>
            <person name="Liang C."/>
            <person name="Chen C."/>
            <person name="Zhang W."/>
            <person name="Sun S."/>
            <person name="Liao Y."/>
            <person name="Zhang X."/>
            <person name="Yang L."/>
            <person name="Song C."/>
            <person name="Wang M."/>
            <person name="Shi J."/>
            <person name="Liu G."/>
            <person name="Liu J."/>
            <person name="Zhou H."/>
            <person name="Zhou W."/>
            <person name="Yu Q."/>
            <person name="An N."/>
            <person name="Chen Y."/>
            <person name="Cai Q."/>
            <person name="Wang B."/>
            <person name="Liu B."/>
            <person name="Min J."/>
            <person name="Huang Y."/>
            <person name="Wu H."/>
            <person name="Li Z."/>
            <person name="Zhang Y."/>
            <person name="Yin Y."/>
            <person name="Song W."/>
            <person name="Jiang J."/>
            <person name="Jackson S.A."/>
            <person name="Wing R.A."/>
            <person name="Wang J."/>
            <person name="Chen M."/>
        </authorList>
    </citation>
    <scope>NUCLEOTIDE SEQUENCE [LARGE SCALE GENOMIC DNA]</scope>
    <source>
        <strain evidence="1">cv. IRGC 101232</strain>
    </source>
</reference>
<protein>
    <submittedName>
        <fullName evidence="1">Uncharacterized protein</fullName>
    </submittedName>
</protein>
<dbReference type="Proteomes" id="UP000006038">
    <property type="component" value="Chromosome 4"/>
</dbReference>
<dbReference type="Gramene" id="OB04G12620.1">
    <property type="protein sequence ID" value="OB04G12620.1"/>
    <property type="gene ID" value="OB04G12620"/>
</dbReference>
<evidence type="ECO:0000313" key="1">
    <source>
        <dbReference type="EnsemblPlants" id="OB04G12620.1"/>
    </source>
</evidence>